<dbReference type="Proteomes" id="UP001321700">
    <property type="component" value="Unassembled WGS sequence"/>
</dbReference>
<keyword evidence="1 3" id="KW-0315">Glutamine amidotransferase</keyword>
<keyword evidence="3" id="KW-0808">Transferase</keyword>
<comment type="caution">
    <text evidence="3">The sequence shown here is derived from an EMBL/GenBank/DDBJ whole genome shotgun (WGS) entry which is preliminary data.</text>
</comment>
<dbReference type="InterPro" id="IPR029055">
    <property type="entry name" value="Ntn_hydrolases_N"/>
</dbReference>
<evidence type="ECO:0000313" key="3">
    <source>
        <dbReference type="EMBL" id="MDT7519201.1"/>
    </source>
</evidence>
<organism evidence="3 4">
    <name type="scientific">Rhodoferax potami</name>
    <dbReference type="NCBI Taxonomy" id="3068338"/>
    <lineage>
        <taxon>Bacteria</taxon>
        <taxon>Pseudomonadati</taxon>
        <taxon>Pseudomonadota</taxon>
        <taxon>Betaproteobacteria</taxon>
        <taxon>Burkholderiales</taxon>
        <taxon>Comamonadaceae</taxon>
        <taxon>Rhodoferax</taxon>
    </lineage>
</organism>
<dbReference type="EMBL" id="JAVBIK010000001">
    <property type="protein sequence ID" value="MDT7519201.1"/>
    <property type="molecule type" value="Genomic_DNA"/>
</dbReference>
<evidence type="ECO:0000256" key="1">
    <source>
        <dbReference type="ARBA" id="ARBA00022962"/>
    </source>
</evidence>
<dbReference type="PANTHER" id="PTHR42824:SF1">
    <property type="entry name" value="GLUTAMINE AMIDOTRANSFERASE YAFJ-RELATED"/>
    <property type="match status" value="1"/>
</dbReference>
<reference evidence="3 4" key="1">
    <citation type="submission" date="2023-08" db="EMBL/GenBank/DDBJ databases">
        <title>Rhodoferax potami sp. nov. and Rhodoferax mekongensis sp. nov., isolated from the Mekong River in Thailand.</title>
        <authorList>
            <person name="Kitikhun S."/>
            <person name="Charoenyingcharoen P."/>
            <person name="Siriarchawattana P."/>
            <person name="Likhitrattanapisal S."/>
            <person name="Nilsakha T."/>
            <person name="Chanpet A."/>
            <person name="Rattanawaree P."/>
            <person name="Ingsriswang S."/>
        </authorList>
    </citation>
    <scope>NUCLEOTIDE SEQUENCE [LARGE SCALE GENOMIC DNA]</scope>
    <source>
        <strain evidence="3 4">TBRC 17660</strain>
    </source>
</reference>
<feature type="domain" description="Glutamine amidotransferase type-2" evidence="2">
    <location>
        <begin position="2"/>
        <end position="296"/>
    </location>
</feature>
<dbReference type="PANTHER" id="PTHR42824">
    <property type="entry name" value="GLUTAMINE AMIDOTRANSFERASE"/>
    <property type="match status" value="1"/>
</dbReference>
<keyword evidence="4" id="KW-1185">Reference proteome</keyword>
<dbReference type="RefSeq" id="WP_313874897.1">
    <property type="nucleotide sequence ID" value="NZ_JAVBIK010000001.1"/>
</dbReference>
<dbReference type="InterPro" id="IPR017932">
    <property type="entry name" value="GATase_2_dom"/>
</dbReference>
<dbReference type="Gene3D" id="3.60.20.10">
    <property type="entry name" value="Glutamine Phosphoribosylpyrophosphate, subunit 1, domain 1"/>
    <property type="match status" value="1"/>
</dbReference>
<sequence>MCQLLGMNSRLPASLTLSFTGFSQRGGCTDHHSDGWGIAFFESEGNLPGKAARQFVDKESAATSPIAKMLKSYPIKSHNVVAHVRKATVGAVTLENCHPFTRELWGRYWVFAHNGDLKEFQPPLHGSFKPVGSTDSELAFCWLLQELNKSHVTVPSVEELTNTLSELVPQIARHGTFNFLLSNGQALWAHASTKLCYVSRQHPFPEVQLKDEDVTVDLSDLNGPEDRQVIVVTEPLTTNEAWVAMESGELQAFVEGRPVMRAVCKTTLTAAAAAAAAQRQAEEAAKAAALAAPAAN</sequence>
<protein>
    <submittedName>
        <fullName evidence="3">Class II glutamine amidotransferase</fullName>
        <ecNumber evidence="3">2.4.2.-</ecNumber>
    </submittedName>
</protein>
<evidence type="ECO:0000313" key="4">
    <source>
        <dbReference type="Proteomes" id="UP001321700"/>
    </source>
</evidence>
<dbReference type="InterPro" id="IPR026869">
    <property type="entry name" value="EgtC-like"/>
</dbReference>
<evidence type="ECO:0000259" key="2">
    <source>
        <dbReference type="PROSITE" id="PS51278"/>
    </source>
</evidence>
<dbReference type="SUPFAM" id="SSF56235">
    <property type="entry name" value="N-terminal nucleophile aminohydrolases (Ntn hydrolases)"/>
    <property type="match status" value="1"/>
</dbReference>
<dbReference type="EC" id="2.4.2.-" evidence="3"/>
<accession>A0ABU3KNZ4</accession>
<keyword evidence="3" id="KW-0328">Glycosyltransferase</keyword>
<gene>
    <name evidence="3" type="ORF">RAE19_10835</name>
</gene>
<name>A0ABU3KNZ4_9BURK</name>
<dbReference type="CDD" id="cd01908">
    <property type="entry name" value="YafJ"/>
    <property type="match status" value="1"/>
</dbReference>
<dbReference type="Pfam" id="PF13230">
    <property type="entry name" value="GATase_4"/>
    <property type="match status" value="1"/>
</dbReference>
<dbReference type="GO" id="GO:0016757">
    <property type="term" value="F:glycosyltransferase activity"/>
    <property type="evidence" value="ECO:0007669"/>
    <property type="project" value="UniProtKB-KW"/>
</dbReference>
<proteinExistence type="predicted"/>
<dbReference type="PROSITE" id="PS51278">
    <property type="entry name" value="GATASE_TYPE_2"/>
    <property type="match status" value="1"/>
</dbReference>